<dbReference type="EMBL" id="JOMO01000024">
    <property type="protein sequence ID" value="OUI81230.1"/>
    <property type="molecule type" value="Genomic_DNA"/>
</dbReference>
<name>A0A252A1K9_9PROT</name>
<dbReference type="Proteomes" id="UP000194639">
    <property type="component" value="Unassembled WGS sequence"/>
</dbReference>
<dbReference type="AlphaFoldDB" id="A0A252A1K9"/>
<evidence type="ECO:0000313" key="1">
    <source>
        <dbReference type="EMBL" id="OUI81230.1"/>
    </source>
</evidence>
<reference evidence="1 2" key="1">
    <citation type="submission" date="2014-06" db="EMBL/GenBank/DDBJ databases">
        <authorList>
            <person name="Ju J."/>
            <person name="Zhang J."/>
        </authorList>
    </citation>
    <scope>NUCLEOTIDE SEQUENCE [LARGE SCALE GENOMIC DNA]</scope>
    <source>
        <strain evidence="1">DmW_045</strain>
    </source>
</reference>
<sequence length="92" mass="10458">MLRYLAKEAAFTNQNKHTPDQVTDLWRAPLSANNFILFEGCFVASGTLCPPSTQQVLSQIQQAPLNHIALHRYCAGYKHATFKNYWHNALPQ</sequence>
<proteinExistence type="predicted"/>
<gene>
    <name evidence="1" type="ORF">HK12_05725</name>
</gene>
<organism evidence="1 2">
    <name type="scientific">Acetobacter orientalis</name>
    <dbReference type="NCBI Taxonomy" id="146474"/>
    <lineage>
        <taxon>Bacteria</taxon>
        <taxon>Pseudomonadati</taxon>
        <taxon>Pseudomonadota</taxon>
        <taxon>Alphaproteobacteria</taxon>
        <taxon>Acetobacterales</taxon>
        <taxon>Acetobacteraceae</taxon>
        <taxon>Acetobacter</taxon>
    </lineage>
</organism>
<evidence type="ECO:0000313" key="2">
    <source>
        <dbReference type="Proteomes" id="UP000194639"/>
    </source>
</evidence>
<comment type="caution">
    <text evidence="1">The sequence shown here is derived from an EMBL/GenBank/DDBJ whole genome shotgun (WGS) entry which is preliminary data.</text>
</comment>
<protein>
    <submittedName>
        <fullName evidence="1">Uncharacterized protein</fullName>
    </submittedName>
</protein>
<accession>A0A252A1K9</accession>